<dbReference type="InterPro" id="IPR029071">
    <property type="entry name" value="Ubiquitin-like_domsf"/>
</dbReference>
<dbReference type="PROSITE" id="PS50053">
    <property type="entry name" value="UBIQUITIN_2"/>
    <property type="match status" value="1"/>
</dbReference>
<dbReference type="Pfam" id="PF11976">
    <property type="entry name" value="Rad60-SLD"/>
    <property type="match status" value="1"/>
</dbReference>
<feature type="domain" description="Ubiquitin-like" evidence="2">
    <location>
        <begin position="26"/>
        <end position="104"/>
    </location>
</feature>
<keyword evidence="4" id="KW-1185">Reference proteome</keyword>
<sequence>MVTSLTTTSTSSVPKKSPSPGSSSQKKIVIKVKSQQDGGEDLYKFGENVPLKKLMNAYCVKKKLDLSTVRFIFKKRGLKPQNTPAQLKMEDNDIIDVVTEQDGGGPYTA</sequence>
<evidence type="ECO:0000256" key="1">
    <source>
        <dbReference type="SAM" id="MobiDB-lite"/>
    </source>
</evidence>
<dbReference type="Proteomes" id="UP001642260">
    <property type="component" value="Unassembled WGS sequence"/>
</dbReference>
<evidence type="ECO:0000313" key="3">
    <source>
        <dbReference type="EMBL" id="CAH8374703.1"/>
    </source>
</evidence>
<comment type="caution">
    <text evidence="3">The sequence shown here is derived from an EMBL/GenBank/DDBJ whole genome shotgun (WGS) entry which is preliminary data.</text>
</comment>
<proteinExistence type="predicted"/>
<dbReference type="InterPro" id="IPR000626">
    <property type="entry name" value="Ubiquitin-like_dom"/>
</dbReference>
<dbReference type="Gene3D" id="3.10.20.90">
    <property type="entry name" value="Phosphatidylinositol 3-kinase Catalytic Subunit, Chain A, domain 1"/>
    <property type="match status" value="1"/>
</dbReference>
<dbReference type="InterPro" id="IPR022617">
    <property type="entry name" value="Rad60/SUMO-like_dom"/>
</dbReference>
<evidence type="ECO:0000313" key="4">
    <source>
        <dbReference type="Proteomes" id="UP001642260"/>
    </source>
</evidence>
<dbReference type="AlphaFoldDB" id="A0ABC8L6L4"/>
<gene>
    <name evidence="3" type="ORF">ERUC_LOCUS32075</name>
</gene>
<name>A0ABC8L6L4_ERUVS</name>
<feature type="region of interest" description="Disordered" evidence="1">
    <location>
        <begin position="1"/>
        <end position="27"/>
    </location>
</feature>
<organism evidence="3 4">
    <name type="scientific">Eruca vesicaria subsp. sativa</name>
    <name type="common">Garden rocket</name>
    <name type="synonym">Eruca sativa</name>
    <dbReference type="NCBI Taxonomy" id="29727"/>
    <lineage>
        <taxon>Eukaryota</taxon>
        <taxon>Viridiplantae</taxon>
        <taxon>Streptophyta</taxon>
        <taxon>Embryophyta</taxon>
        <taxon>Tracheophyta</taxon>
        <taxon>Spermatophyta</taxon>
        <taxon>Magnoliopsida</taxon>
        <taxon>eudicotyledons</taxon>
        <taxon>Gunneridae</taxon>
        <taxon>Pentapetalae</taxon>
        <taxon>rosids</taxon>
        <taxon>malvids</taxon>
        <taxon>Brassicales</taxon>
        <taxon>Brassicaceae</taxon>
        <taxon>Brassiceae</taxon>
        <taxon>Eruca</taxon>
    </lineage>
</organism>
<dbReference type="EMBL" id="CAKOAT010451820">
    <property type="protein sequence ID" value="CAH8374703.1"/>
    <property type="molecule type" value="Genomic_DNA"/>
</dbReference>
<evidence type="ECO:0000259" key="2">
    <source>
        <dbReference type="PROSITE" id="PS50053"/>
    </source>
</evidence>
<accession>A0ABC8L6L4</accession>
<reference evidence="3 4" key="1">
    <citation type="submission" date="2022-03" db="EMBL/GenBank/DDBJ databases">
        <authorList>
            <person name="Macdonald S."/>
            <person name="Ahmed S."/>
            <person name="Newling K."/>
        </authorList>
    </citation>
    <scope>NUCLEOTIDE SEQUENCE [LARGE SCALE GENOMIC DNA]</scope>
</reference>
<protein>
    <recommendedName>
        <fullName evidence="2">Ubiquitin-like domain-containing protein</fullName>
    </recommendedName>
</protein>
<dbReference type="PANTHER" id="PTHR10562">
    <property type="entry name" value="SMALL UBIQUITIN-RELATED MODIFIER"/>
    <property type="match status" value="1"/>
</dbReference>
<dbReference type="SUPFAM" id="SSF54236">
    <property type="entry name" value="Ubiquitin-like"/>
    <property type="match status" value="1"/>
</dbReference>